<evidence type="ECO:0000313" key="2">
    <source>
        <dbReference type="EMBL" id="KAL1562516.1"/>
    </source>
</evidence>
<dbReference type="InterPro" id="IPR008469">
    <property type="entry name" value="DREPP"/>
</dbReference>
<reference evidence="2 3" key="1">
    <citation type="submission" date="2024-06" db="EMBL/GenBank/DDBJ databases">
        <title>A chromosome level genome sequence of Diviner's sage (Salvia divinorum).</title>
        <authorList>
            <person name="Ford S.A."/>
            <person name="Ro D.-K."/>
            <person name="Ness R.W."/>
            <person name="Phillips M.A."/>
        </authorList>
    </citation>
    <scope>NUCLEOTIDE SEQUENCE [LARGE SCALE GENOMIC DNA]</scope>
    <source>
        <strain evidence="2">SAF-2024a</strain>
        <tissue evidence="2">Leaf</tissue>
    </source>
</reference>
<feature type="compositionally biased region" description="Basic and acidic residues" evidence="1">
    <location>
        <begin position="154"/>
        <end position="174"/>
    </location>
</feature>
<protein>
    <submittedName>
        <fullName evidence="2">Plasma membrane-associated cation-binding protein 1</fullName>
    </submittedName>
</protein>
<dbReference type="PANTHER" id="PTHR38522:SF2">
    <property type="entry name" value="PLASMA MEMBRANE-ASSOCIATED CATION-BINDING PROTEIN 1"/>
    <property type="match status" value="1"/>
</dbReference>
<comment type="caution">
    <text evidence="2">The sequence shown here is derived from an EMBL/GenBank/DDBJ whole genome shotgun (WGS) entry which is preliminary data.</text>
</comment>
<evidence type="ECO:0000256" key="1">
    <source>
        <dbReference type="SAM" id="MobiDB-lite"/>
    </source>
</evidence>
<dbReference type="Pfam" id="PF05558">
    <property type="entry name" value="DREPP"/>
    <property type="match status" value="1"/>
</dbReference>
<dbReference type="AlphaFoldDB" id="A0ABD1I1C0"/>
<dbReference type="PANTHER" id="PTHR38522">
    <property type="entry name" value="PLASMA MEMBRANE-ASSOCIATED CATION-BINDING PROTEIN 1"/>
    <property type="match status" value="1"/>
</dbReference>
<name>A0ABD1I1C0_SALDI</name>
<keyword evidence="3" id="KW-1185">Reference proteome</keyword>
<feature type="region of interest" description="Disordered" evidence="1">
    <location>
        <begin position="133"/>
        <end position="185"/>
    </location>
</feature>
<evidence type="ECO:0000313" key="3">
    <source>
        <dbReference type="Proteomes" id="UP001567538"/>
    </source>
</evidence>
<sequence length="185" mass="20166">MVNYWKSKVLPKIKKVFENPKKAAALEACKAFDESKEQYSKECEEKKTDLEPKVTEIYQASSTEIKALIKEPTDAAVKKHSAAVQKFLDELAKIDFPGSKSVSETATKVGPAYVSGPVLFVFEKVSTFIPAPVEEEKKEEEAAPPPAEAESCAEEVKEKEVAVEAAAVEEKVEDAPPAAADPPKP</sequence>
<accession>A0ABD1I1C0</accession>
<gene>
    <name evidence="2" type="primary">PCAP1</name>
    <name evidence="2" type="ORF">AAHA92_05089</name>
</gene>
<organism evidence="2 3">
    <name type="scientific">Salvia divinorum</name>
    <name type="common">Maria pastora</name>
    <name type="synonym">Diviner's sage</name>
    <dbReference type="NCBI Taxonomy" id="28513"/>
    <lineage>
        <taxon>Eukaryota</taxon>
        <taxon>Viridiplantae</taxon>
        <taxon>Streptophyta</taxon>
        <taxon>Embryophyta</taxon>
        <taxon>Tracheophyta</taxon>
        <taxon>Spermatophyta</taxon>
        <taxon>Magnoliopsida</taxon>
        <taxon>eudicotyledons</taxon>
        <taxon>Gunneridae</taxon>
        <taxon>Pentapetalae</taxon>
        <taxon>asterids</taxon>
        <taxon>lamiids</taxon>
        <taxon>Lamiales</taxon>
        <taxon>Lamiaceae</taxon>
        <taxon>Nepetoideae</taxon>
        <taxon>Mentheae</taxon>
        <taxon>Salviinae</taxon>
        <taxon>Salvia</taxon>
        <taxon>Salvia subgen. Calosphace</taxon>
    </lineage>
</organism>
<proteinExistence type="predicted"/>
<dbReference type="Proteomes" id="UP001567538">
    <property type="component" value="Unassembled WGS sequence"/>
</dbReference>
<dbReference type="EMBL" id="JBEAFC010000003">
    <property type="protein sequence ID" value="KAL1562516.1"/>
    <property type="molecule type" value="Genomic_DNA"/>
</dbReference>